<proteinExistence type="predicted"/>
<organism evidence="1 2">
    <name type="scientific">Eubacterium plexicaudatum ASF492</name>
    <dbReference type="NCBI Taxonomy" id="1235802"/>
    <lineage>
        <taxon>Bacteria</taxon>
        <taxon>Bacillati</taxon>
        <taxon>Bacillota</taxon>
        <taxon>Clostridia</taxon>
        <taxon>Eubacteriales</taxon>
        <taxon>Eubacteriaceae</taxon>
        <taxon>Eubacterium</taxon>
    </lineage>
</organism>
<dbReference type="HOGENOM" id="CLU_3403607_0_0_9"/>
<dbReference type="AlphaFoldDB" id="N2A8N2"/>
<evidence type="ECO:0000313" key="2">
    <source>
        <dbReference type="Proteomes" id="UP000012589"/>
    </source>
</evidence>
<gene>
    <name evidence="1" type="ORF">C823_04004</name>
</gene>
<accession>N2A8N2</accession>
<evidence type="ECO:0000313" key="1">
    <source>
        <dbReference type="EMBL" id="EMZ22430.1"/>
    </source>
</evidence>
<protein>
    <submittedName>
        <fullName evidence="1">Uncharacterized protein</fullName>
    </submittedName>
</protein>
<keyword evidence="2" id="KW-1185">Reference proteome</keyword>
<sequence>MDELKAEVGEQTYNEIVNQSLSLFCTSFRS</sequence>
<reference evidence="1 2" key="1">
    <citation type="journal article" date="2014" name="Genome Announc.">
        <title>Draft genome sequences of the altered schaedler flora, a defined bacterial community from gnotobiotic mice.</title>
        <authorList>
            <person name="Wannemuehler M.J."/>
            <person name="Overstreet A.M."/>
            <person name="Ward D.V."/>
            <person name="Phillips G.J."/>
        </authorList>
    </citation>
    <scope>NUCLEOTIDE SEQUENCE [LARGE SCALE GENOMIC DNA]</scope>
    <source>
        <strain evidence="1 2">ASF492</strain>
    </source>
</reference>
<dbReference type="STRING" id="1235802.C823_04004"/>
<dbReference type="EMBL" id="AQFT01000121">
    <property type="protein sequence ID" value="EMZ22430.1"/>
    <property type="molecule type" value="Genomic_DNA"/>
</dbReference>
<name>N2A8N2_9FIRM</name>
<dbReference type="Proteomes" id="UP000012589">
    <property type="component" value="Unassembled WGS sequence"/>
</dbReference>
<comment type="caution">
    <text evidence="1">The sequence shown here is derived from an EMBL/GenBank/DDBJ whole genome shotgun (WGS) entry which is preliminary data.</text>
</comment>